<feature type="transmembrane region" description="Helical" evidence="8">
    <location>
        <begin position="134"/>
        <end position="152"/>
    </location>
</feature>
<keyword evidence="6 8" id="KW-0472">Membrane</keyword>
<comment type="subcellular location">
    <subcellularLocation>
        <location evidence="1">Membrane</location>
        <topology evidence="1">Multi-pass membrane protein</topology>
    </subcellularLocation>
</comment>
<dbReference type="PANTHER" id="PTHR43829:SF9">
    <property type="entry name" value="AQUAPORIN-9"/>
    <property type="match status" value="1"/>
</dbReference>
<dbReference type="EMBL" id="JAVDXW010000001">
    <property type="protein sequence ID" value="MDR7301340.1"/>
    <property type="molecule type" value="Genomic_DNA"/>
</dbReference>
<dbReference type="Gene3D" id="1.20.1080.10">
    <property type="entry name" value="Glycerol uptake facilitator protein"/>
    <property type="match status" value="1"/>
</dbReference>
<dbReference type="InterPro" id="IPR050363">
    <property type="entry name" value="MIP/Aquaporin"/>
</dbReference>
<evidence type="ECO:0000256" key="4">
    <source>
        <dbReference type="ARBA" id="ARBA00022692"/>
    </source>
</evidence>
<evidence type="ECO:0000256" key="8">
    <source>
        <dbReference type="SAM" id="Phobius"/>
    </source>
</evidence>
<proteinExistence type="inferred from homology"/>
<evidence type="ECO:0000313" key="9">
    <source>
        <dbReference type="EMBL" id="MDR7301340.1"/>
    </source>
</evidence>
<comment type="similarity">
    <text evidence="2 7">Belongs to the MIP/aquaporin (TC 1.A.8) family.</text>
</comment>
<keyword evidence="10" id="KW-1185">Reference proteome</keyword>
<dbReference type="PANTHER" id="PTHR43829">
    <property type="entry name" value="AQUAPORIN OR AQUAGLYCEROPORIN RELATED"/>
    <property type="match status" value="1"/>
</dbReference>
<evidence type="ECO:0000256" key="1">
    <source>
        <dbReference type="ARBA" id="ARBA00004141"/>
    </source>
</evidence>
<comment type="caution">
    <text evidence="9">The sequence shown here is derived from an EMBL/GenBank/DDBJ whole genome shotgun (WGS) entry which is preliminary data.</text>
</comment>
<accession>A0AAE3ZCK5</accession>
<feature type="transmembrane region" description="Helical" evidence="8">
    <location>
        <begin position="172"/>
        <end position="195"/>
    </location>
</feature>
<organism evidence="9 10">
    <name type="scientific">Haloactinomyces albus</name>
    <dbReference type="NCBI Taxonomy" id="1352928"/>
    <lineage>
        <taxon>Bacteria</taxon>
        <taxon>Bacillati</taxon>
        <taxon>Actinomycetota</taxon>
        <taxon>Actinomycetes</taxon>
        <taxon>Actinopolysporales</taxon>
        <taxon>Actinopolysporaceae</taxon>
        <taxon>Haloactinomyces</taxon>
    </lineage>
</organism>
<evidence type="ECO:0000313" key="10">
    <source>
        <dbReference type="Proteomes" id="UP001180845"/>
    </source>
</evidence>
<evidence type="ECO:0000256" key="2">
    <source>
        <dbReference type="ARBA" id="ARBA00006175"/>
    </source>
</evidence>
<feature type="transmembrane region" description="Helical" evidence="8">
    <location>
        <begin position="221"/>
        <end position="244"/>
    </location>
</feature>
<dbReference type="AlphaFoldDB" id="A0AAE3ZCK5"/>
<feature type="transmembrane region" description="Helical" evidence="8">
    <location>
        <begin position="6"/>
        <end position="28"/>
    </location>
</feature>
<dbReference type="GO" id="GO:0005886">
    <property type="term" value="C:plasma membrane"/>
    <property type="evidence" value="ECO:0007669"/>
    <property type="project" value="TreeGrafter"/>
</dbReference>
<dbReference type="InterPro" id="IPR022357">
    <property type="entry name" value="MIP_CS"/>
</dbReference>
<dbReference type="GO" id="GO:0015254">
    <property type="term" value="F:glycerol channel activity"/>
    <property type="evidence" value="ECO:0007669"/>
    <property type="project" value="TreeGrafter"/>
</dbReference>
<keyword evidence="3 7" id="KW-0813">Transport</keyword>
<reference evidence="9" key="1">
    <citation type="submission" date="2023-07" db="EMBL/GenBank/DDBJ databases">
        <title>Sequencing the genomes of 1000 actinobacteria strains.</title>
        <authorList>
            <person name="Klenk H.-P."/>
        </authorList>
    </citation>
    <scope>NUCLEOTIDE SEQUENCE</scope>
    <source>
        <strain evidence="9">DSM 45977</strain>
    </source>
</reference>
<keyword evidence="5 8" id="KW-1133">Transmembrane helix</keyword>
<dbReference type="PROSITE" id="PS00221">
    <property type="entry name" value="MIP"/>
    <property type="match status" value="1"/>
</dbReference>
<name>A0AAE3ZCK5_9ACTN</name>
<sequence length="247" mass="25357">MSAGEIFLWELMGTATLTLLGCGVVANVTLRNTLGHNGGWLLVTFGWGFAVFAGASIAAPSGAHINPAVTLGLAVNGQTPWGQVPIYLLGQLIGATLGAVLCWAAYKLQFDTHDDPVNTRGIFSTGPTVRHAPWNLVTEIIGTFILVFWIVLNPGAEVSASGVPEFGNAALGYAAVAFIVVVIGTSLGGPTGYAINPARDLGPRIAYAILPIKGKGSADWAYSWVPILGPILGGALAGALALALPAT</sequence>
<evidence type="ECO:0000256" key="5">
    <source>
        <dbReference type="ARBA" id="ARBA00022989"/>
    </source>
</evidence>
<feature type="transmembrane region" description="Helical" evidence="8">
    <location>
        <begin position="85"/>
        <end position="106"/>
    </location>
</feature>
<evidence type="ECO:0000256" key="3">
    <source>
        <dbReference type="ARBA" id="ARBA00022448"/>
    </source>
</evidence>
<feature type="transmembrane region" description="Helical" evidence="8">
    <location>
        <begin position="40"/>
        <end position="65"/>
    </location>
</feature>
<dbReference type="InterPro" id="IPR023271">
    <property type="entry name" value="Aquaporin-like"/>
</dbReference>
<protein>
    <submittedName>
        <fullName evidence="9">Glycerol uptake facilitator protein</fullName>
    </submittedName>
</protein>
<dbReference type="PRINTS" id="PR00783">
    <property type="entry name" value="MINTRINSICP"/>
</dbReference>
<dbReference type="InterPro" id="IPR000425">
    <property type="entry name" value="MIP"/>
</dbReference>
<dbReference type="RefSeq" id="WP_310271638.1">
    <property type="nucleotide sequence ID" value="NZ_JAVDXW010000001.1"/>
</dbReference>
<evidence type="ECO:0000256" key="6">
    <source>
        <dbReference type="ARBA" id="ARBA00023136"/>
    </source>
</evidence>
<dbReference type="Pfam" id="PF00230">
    <property type="entry name" value="MIP"/>
    <property type="match status" value="1"/>
</dbReference>
<keyword evidence="4 7" id="KW-0812">Transmembrane</keyword>
<evidence type="ECO:0000256" key="7">
    <source>
        <dbReference type="RuleBase" id="RU000477"/>
    </source>
</evidence>
<gene>
    <name evidence="9" type="ORF">JOF55_001521</name>
</gene>
<dbReference type="SUPFAM" id="SSF81338">
    <property type="entry name" value="Aquaporin-like"/>
    <property type="match status" value="1"/>
</dbReference>
<dbReference type="Proteomes" id="UP001180845">
    <property type="component" value="Unassembled WGS sequence"/>
</dbReference>